<dbReference type="RefSeq" id="WP_283712232.1">
    <property type="nucleotide sequence ID" value="NZ_JASJEW010000001.1"/>
</dbReference>
<dbReference type="Gene3D" id="2.30.40.10">
    <property type="entry name" value="Urease, subunit C, domain 1"/>
    <property type="match status" value="1"/>
</dbReference>
<gene>
    <name evidence="6" type="ORF">QJ043_00610</name>
</gene>
<evidence type="ECO:0000256" key="3">
    <source>
        <dbReference type="ARBA" id="ARBA00022801"/>
    </source>
</evidence>
<evidence type="ECO:0000259" key="5">
    <source>
        <dbReference type="Pfam" id="PF01979"/>
    </source>
</evidence>
<keyword evidence="4" id="KW-0862">Zinc</keyword>
<dbReference type="EMBL" id="JASJEX010000001">
    <property type="protein sequence ID" value="MDJ1128588.1"/>
    <property type="molecule type" value="Genomic_DNA"/>
</dbReference>
<dbReference type="Gene3D" id="3.20.20.140">
    <property type="entry name" value="Metal-dependent hydrolases"/>
    <property type="match status" value="1"/>
</dbReference>
<evidence type="ECO:0000313" key="7">
    <source>
        <dbReference type="Proteomes" id="UP001431693"/>
    </source>
</evidence>
<dbReference type="PANTHER" id="PTHR11271:SF6">
    <property type="entry name" value="GUANINE DEAMINASE"/>
    <property type="match status" value="1"/>
</dbReference>
<evidence type="ECO:0000313" key="6">
    <source>
        <dbReference type="EMBL" id="MDJ1128588.1"/>
    </source>
</evidence>
<dbReference type="SUPFAM" id="SSF51338">
    <property type="entry name" value="Composite domain of metallo-dependent hydrolases"/>
    <property type="match status" value="2"/>
</dbReference>
<proteinExistence type="predicted"/>
<protein>
    <submittedName>
        <fullName evidence="6">Amidohydrolase family protein</fullName>
    </submittedName>
</protein>
<dbReference type="PANTHER" id="PTHR11271">
    <property type="entry name" value="GUANINE DEAMINASE"/>
    <property type="match status" value="1"/>
</dbReference>
<feature type="domain" description="Amidohydrolase-related" evidence="5">
    <location>
        <begin position="59"/>
        <end position="404"/>
    </location>
</feature>
<keyword evidence="7" id="KW-1185">Reference proteome</keyword>
<comment type="caution">
    <text evidence="6">The sequence shown here is derived from an EMBL/GenBank/DDBJ whole genome shotgun (WGS) entry which is preliminary data.</text>
</comment>
<dbReference type="Pfam" id="PF01979">
    <property type="entry name" value="Amidohydro_1"/>
    <property type="match status" value="1"/>
</dbReference>
<comment type="cofactor">
    <cofactor evidence="1">
        <name>Zn(2+)</name>
        <dbReference type="ChEBI" id="CHEBI:29105"/>
    </cofactor>
</comment>
<sequence length="425" mass="47380">MSDKTFAIKGNIIWSKDPQTLNIVDDGYLVVQDGISQGVFEELPEQFADVEVKDYSGKLVMPGMTDLHLHAPQYAFRGVGGDMELLDWLNTYTFPEESKYADLEYADKAYTIFADDLKDSPTTRAVVFGTLHVPATELLMDKLEETGLKTMVGKVNMDRNNNPELDESTEESMAATKQWLADVKEKGYKNTQPILTPRFTPSCTDELMAWIGDLKEQEDLPLQSHLSENRTEGAWVKELAPWAPTYGDTYKHFKQLDGKPAIMAHCVWCPPEEVEILKETGTYVAHCPNSNAYLSSGIAPIRHYLDEGINVGLGTDIAGGPELNMFTVIEEALNDSKLRWVYVDESLKPLSLPEGFYLATVGGGSYFGKVGSFDPGYEADVLVLDDSDIKTPIDYGTEQRIERYVYNAQDGGKVEAKFVAGEQIF</sequence>
<dbReference type="InterPro" id="IPR011059">
    <property type="entry name" value="Metal-dep_hydrolase_composite"/>
</dbReference>
<evidence type="ECO:0000256" key="1">
    <source>
        <dbReference type="ARBA" id="ARBA00001947"/>
    </source>
</evidence>
<accession>A0ABT6ZHQ7</accession>
<name>A0ABT6ZHQ7_9ACTN</name>
<evidence type="ECO:0000256" key="2">
    <source>
        <dbReference type="ARBA" id="ARBA00022723"/>
    </source>
</evidence>
<evidence type="ECO:0000256" key="4">
    <source>
        <dbReference type="ARBA" id="ARBA00022833"/>
    </source>
</evidence>
<keyword evidence="2" id="KW-0479">Metal-binding</keyword>
<organism evidence="6 7">
    <name type="scientific">Kribbibacterium absianum</name>
    <dbReference type="NCBI Taxonomy" id="3044210"/>
    <lineage>
        <taxon>Bacteria</taxon>
        <taxon>Bacillati</taxon>
        <taxon>Actinomycetota</taxon>
        <taxon>Coriobacteriia</taxon>
        <taxon>Coriobacteriales</taxon>
        <taxon>Kribbibacteriaceae</taxon>
        <taxon>Kribbibacterium</taxon>
    </lineage>
</organism>
<keyword evidence="3" id="KW-0378">Hydrolase</keyword>
<reference evidence="6" key="1">
    <citation type="submission" date="2023-05" db="EMBL/GenBank/DDBJ databases">
        <title>[olsenella] sp. nov., isolated from a pig farm feces dump.</title>
        <authorList>
            <person name="Chang Y.-H."/>
        </authorList>
    </citation>
    <scope>NUCLEOTIDE SEQUENCE</scope>
    <source>
        <strain evidence="6">YH-ols2217</strain>
    </source>
</reference>
<dbReference type="InterPro" id="IPR006680">
    <property type="entry name" value="Amidohydro-rel"/>
</dbReference>
<dbReference type="InterPro" id="IPR032466">
    <property type="entry name" value="Metal_Hydrolase"/>
</dbReference>
<dbReference type="Proteomes" id="UP001431693">
    <property type="component" value="Unassembled WGS sequence"/>
</dbReference>
<dbReference type="InterPro" id="IPR051607">
    <property type="entry name" value="Metallo-dep_hydrolases"/>
</dbReference>
<dbReference type="SUPFAM" id="SSF51556">
    <property type="entry name" value="Metallo-dependent hydrolases"/>
    <property type="match status" value="1"/>
</dbReference>